<organism evidence="2 3">
    <name type="scientific">Trichonephila inaurata madagascariensis</name>
    <dbReference type="NCBI Taxonomy" id="2747483"/>
    <lineage>
        <taxon>Eukaryota</taxon>
        <taxon>Metazoa</taxon>
        <taxon>Ecdysozoa</taxon>
        <taxon>Arthropoda</taxon>
        <taxon>Chelicerata</taxon>
        <taxon>Arachnida</taxon>
        <taxon>Araneae</taxon>
        <taxon>Araneomorphae</taxon>
        <taxon>Entelegynae</taxon>
        <taxon>Araneoidea</taxon>
        <taxon>Nephilidae</taxon>
        <taxon>Trichonephila</taxon>
        <taxon>Trichonephila inaurata</taxon>
    </lineage>
</organism>
<feature type="signal peptide" evidence="1">
    <location>
        <begin position="1"/>
        <end position="20"/>
    </location>
</feature>
<dbReference type="AlphaFoldDB" id="A0A8X6YCR1"/>
<accession>A0A8X6YCR1</accession>
<keyword evidence="3" id="KW-1185">Reference proteome</keyword>
<comment type="caution">
    <text evidence="2">The sequence shown here is derived from an EMBL/GenBank/DDBJ whole genome shotgun (WGS) entry which is preliminary data.</text>
</comment>
<dbReference type="Proteomes" id="UP000886998">
    <property type="component" value="Unassembled WGS sequence"/>
</dbReference>
<evidence type="ECO:0000313" key="3">
    <source>
        <dbReference type="Proteomes" id="UP000886998"/>
    </source>
</evidence>
<evidence type="ECO:0000256" key="1">
    <source>
        <dbReference type="SAM" id="SignalP"/>
    </source>
</evidence>
<dbReference type="EMBL" id="BMAV01018245">
    <property type="protein sequence ID" value="GFY70435.1"/>
    <property type="molecule type" value="Genomic_DNA"/>
</dbReference>
<feature type="chain" id="PRO_5036488016" evidence="1">
    <location>
        <begin position="21"/>
        <end position="138"/>
    </location>
</feature>
<proteinExistence type="predicted"/>
<name>A0A8X6YCR1_9ARAC</name>
<sequence length="138" mass="15660">MQSIALITLQLLLVSGFVFSESSEESGESGESDYSDELDIDLRSTMCGLLSSFVQLIPNCLDYFKHEDSLNECYADLADLSGESMQQWYCSHTDDENQQADQCWQEKLGENNEKDFEEIVTFMVKCLVPEEGEENEAK</sequence>
<evidence type="ECO:0000313" key="2">
    <source>
        <dbReference type="EMBL" id="GFY70435.1"/>
    </source>
</evidence>
<gene>
    <name evidence="2" type="ORF">TNIN_225781</name>
</gene>
<reference evidence="2" key="1">
    <citation type="submission" date="2020-08" db="EMBL/GenBank/DDBJ databases">
        <title>Multicomponent nature underlies the extraordinary mechanical properties of spider dragline silk.</title>
        <authorList>
            <person name="Kono N."/>
            <person name="Nakamura H."/>
            <person name="Mori M."/>
            <person name="Yoshida Y."/>
            <person name="Ohtoshi R."/>
            <person name="Malay A.D."/>
            <person name="Moran D.A.P."/>
            <person name="Tomita M."/>
            <person name="Numata K."/>
            <person name="Arakawa K."/>
        </authorList>
    </citation>
    <scope>NUCLEOTIDE SEQUENCE</scope>
</reference>
<keyword evidence="1" id="KW-0732">Signal</keyword>
<protein>
    <submittedName>
        <fullName evidence="2">Uncharacterized protein</fullName>
    </submittedName>
</protein>
<dbReference type="OrthoDB" id="6433743at2759"/>